<sequence>MKILHTISSMGVKSGGPALSTLLTVKGLRNYGIEADVVTYQTLNNSDKPISCESFIHMLQSVNNVFAYSKQLKKFLLKNIQYDLYHAQGVWLYPTYITSKIARQFQKSYIITPRGMLYPQDLAKRRLKKTIFLKLFLLNDLQQAACVHATCKEEMIHLRNLGVKSPVALIPNPIETDTINEIKNHSLIRVGYLGRVHPRKNIERIIYAWNKLGSEVQDKELVIIGSGNDKYHQFLKDEVVRMKLKNVVFTGFLSGKEKADAIQSLSYLVVPSDFENFGMIIPEALIRGVPVIASKGTPWEELNTHYCGWWVDNSIDTLTQAIKKAISTSEQERLQMGRNGQKLIKENYSVEIVTGKMLQLYNWILNGGEKPEFVYL</sequence>
<dbReference type="PANTHER" id="PTHR45947:SF3">
    <property type="entry name" value="SULFOQUINOVOSYL TRANSFERASE SQD2"/>
    <property type="match status" value="1"/>
</dbReference>
<evidence type="ECO:0000259" key="1">
    <source>
        <dbReference type="Pfam" id="PF00534"/>
    </source>
</evidence>
<feature type="domain" description="Glycosyl transferase family 1" evidence="1">
    <location>
        <begin position="185"/>
        <end position="342"/>
    </location>
</feature>
<dbReference type="SUPFAM" id="SSF53756">
    <property type="entry name" value="UDP-Glycosyltransferase/glycogen phosphorylase"/>
    <property type="match status" value="1"/>
</dbReference>
<dbReference type="AlphaFoldDB" id="A0A5J4Q533"/>
<accession>A0A5J4Q533</accession>
<dbReference type="GO" id="GO:0016757">
    <property type="term" value="F:glycosyltransferase activity"/>
    <property type="evidence" value="ECO:0007669"/>
    <property type="project" value="UniProtKB-KW"/>
</dbReference>
<proteinExistence type="predicted"/>
<keyword evidence="3" id="KW-0328">Glycosyltransferase</keyword>
<gene>
    <name evidence="3" type="ORF">EZS27_033791</name>
</gene>
<dbReference type="InterPro" id="IPR028098">
    <property type="entry name" value="Glyco_trans_4-like_N"/>
</dbReference>
<reference evidence="3" key="1">
    <citation type="submission" date="2019-03" db="EMBL/GenBank/DDBJ databases">
        <title>Single cell metagenomics reveals metabolic interactions within the superorganism composed of flagellate Streblomastix strix and complex community of Bacteroidetes bacteria on its surface.</title>
        <authorList>
            <person name="Treitli S.C."/>
            <person name="Kolisko M."/>
            <person name="Husnik F."/>
            <person name="Keeling P."/>
            <person name="Hampl V."/>
        </authorList>
    </citation>
    <scope>NUCLEOTIDE SEQUENCE</scope>
    <source>
        <strain evidence="3">STM</strain>
    </source>
</reference>
<dbReference type="EC" id="2.4.1.-" evidence="3"/>
<comment type="caution">
    <text evidence="3">The sequence shown here is derived from an EMBL/GenBank/DDBJ whole genome shotgun (WGS) entry which is preliminary data.</text>
</comment>
<keyword evidence="3" id="KW-0808">Transferase</keyword>
<feature type="domain" description="Glycosyltransferase subfamily 4-like N-terminal" evidence="2">
    <location>
        <begin position="15"/>
        <end position="177"/>
    </location>
</feature>
<evidence type="ECO:0000313" key="3">
    <source>
        <dbReference type="EMBL" id="KAA6315803.1"/>
    </source>
</evidence>
<dbReference type="Pfam" id="PF00534">
    <property type="entry name" value="Glycos_transf_1"/>
    <property type="match status" value="1"/>
</dbReference>
<dbReference type="InterPro" id="IPR001296">
    <property type="entry name" value="Glyco_trans_1"/>
</dbReference>
<dbReference type="Pfam" id="PF13439">
    <property type="entry name" value="Glyco_transf_4"/>
    <property type="match status" value="1"/>
</dbReference>
<name>A0A5J4Q533_9ZZZZ</name>
<dbReference type="Gene3D" id="3.40.50.2000">
    <property type="entry name" value="Glycogen Phosphorylase B"/>
    <property type="match status" value="2"/>
</dbReference>
<evidence type="ECO:0000259" key="2">
    <source>
        <dbReference type="Pfam" id="PF13439"/>
    </source>
</evidence>
<organism evidence="3">
    <name type="scientific">termite gut metagenome</name>
    <dbReference type="NCBI Taxonomy" id="433724"/>
    <lineage>
        <taxon>unclassified sequences</taxon>
        <taxon>metagenomes</taxon>
        <taxon>organismal metagenomes</taxon>
    </lineage>
</organism>
<protein>
    <submittedName>
        <fullName evidence="3">GDP-mannose-dependent alpha-mannosyltransferase</fullName>
        <ecNumber evidence="3">2.4.1.-</ecNumber>
    </submittedName>
</protein>
<dbReference type="InterPro" id="IPR050194">
    <property type="entry name" value="Glycosyltransferase_grp1"/>
</dbReference>
<dbReference type="PANTHER" id="PTHR45947">
    <property type="entry name" value="SULFOQUINOVOSYL TRANSFERASE SQD2"/>
    <property type="match status" value="1"/>
</dbReference>
<dbReference type="EMBL" id="SNRY01005114">
    <property type="protein sequence ID" value="KAA6315803.1"/>
    <property type="molecule type" value="Genomic_DNA"/>
</dbReference>